<protein>
    <submittedName>
        <fullName evidence="2">Uncharacterized protein</fullName>
    </submittedName>
</protein>
<feature type="compositionally biased region" description="Basic and acidic residues" evidence="1">
    <location>
        <begin position="1"/>
        <end position="10"/>
    </location>
</feature>
<dbReference type="AlphaFoldDB" id="A0A9P5Z142"/>
<feature type="compositionally biased region" description="Polar residues" evidence="1">
    <location>
        <begin position="77"/>
        <end position="101"/>
    </location>
</feature>
<keyword evidence="3" id="KW-1185">Reference proteome</keyword>
<feature type="compositionally biased region" description="Low complexity" evidence="1">
    <location>
        <begin position="13"/>
        <end position="34"/>
    </location>
</feature>
<evidence type="ECO:0000313" key="3">
    <source>
        <dbReference type="Proteomes" id="UP000807469"/>
    </source>
</evidence>
<evidence type="ECO:0000313" key="2">
    <source>
        <dbReference type="EMBL" id="KAF9478214.1"/>
    </source>
</evidence>
<reference evidence="2" key="1">
    <citation type="submission" date="2020-11" db="EMBL/GenBank/DDBJ databases">
        <authorList>
            <consortium name="DOE Joint Genome Institute"/>
            <person name="Ahrendt S."/>
            <person name="Riley R."/>
            <person name="Andreopoulos W."/>
            <person name="Labutti K."/>
            <person name="Pangilinan J."/>
            <person name="Ruiz-Duenas F.J."/>
            <person name="Barrasa J.M."/>
            <person name="Sanchez-Garcia M."/>
            <person name="Camarero S."/>
            <person name="Miyauchi S."/>
            <person name="Serrano A."/>
            <person name="Linde D."/>
            <person name="Babiker R."/>
            <person name="Drula E."/>
            <person name="Ayuso-Fernandez I."/>
            <person name="Pacheco R."/>
            <person name="Padilla G."/>
            <person name="Ferreira P."/>
            <person name="Barriuso J."/>
            <person name="Kellner H."/>
            <person name="Castanera R."/>
            <person name="Alfaro M."/>
            <person name="Ramirez L."/>
            <person name="Pisabarro A.G."/>
            <person name="Kuo A."/>
            <person name="Tritt A."/>
            <person name="Lipzen A."/>
            <person name="He G."/>
            <person name="Yan M."/>
            <person name="Ng V."/>
            <person name="Cullen D."/>
            <person name="Martin F."/>
            <person name="Rosso M.-N."/>
            <person name="Henrissat B."/>
            <person name="Hibbett D."/>
            <person name="Martinez A.T."/>
            <person name="Grigoriev I.V."/>
        </authorList>
    </citation>
    <scope>NUCLEOTIDE SEQUENCE</scope>
    <source>
        <strain evidence="2">CIRM-BRFM 674</strain>
    </source>
</reference>
<proteinExistence type="predicted"/>
<dbReference type="Proteomes" id="UP000807469">
    <property type="component" value="Unassembled WGS sequence"/>
</dbReference>
<dbReference type="OrthoDB" id="3063568at2759"/>
<dbReference type="EMBL" id="MU155240">
    <property type="protein sequence ID" value="KAF9478214.1"/>
    <property type="molecule type" value="Genomic_DNA"/>
</dbReference>
<evidence type="ECO:0000256" key="1">
    <source>
        <dbReference type="SAM" id="MobiDB-lite"/>
    </source>
</evidence>
<accession>A0A9P5Z142</accession>
<organism evidence="2 3">
    <name type="scientific">Pholiota conissans</name>
    <dbReference type="NCBI Taxonomy" id="109636"/>
    <lineage>
        <taxon>Eukaryota</taxon>
        <taxon>Fungi</taxon>
        <taxon>Dikarya</taxon>
        <taxon>Basidiomycota</taxon>
        <taxon>Agaricomycotina</taxon>
        <taxon>Agaricomycetes</taxon>
        <taxon>Agaricomycetidae</taxon>
        <taxon>Agaricales</taxon>
        <taxon>Agaricineae</taxon>
        <taxon>Strophariaceae</taxon>
        <taxon>Pholiota</taxon>
    </lineage>
</organism>
<comment type="caution">
    <text evidence="2">The sequence shown here is derived from an EMBL/GenBank/DDBJ whole genome shotgun (WGS) entry which is preliminary data.</text>
</comment>
<feature type="compositionally biased region" description="Low complexity" evidence="1">
    <location>
        <begin position="102"/>
        <end position="122"/>
    </location>
</feature>
<name>A0A9P5Z142_9AGAR</name>
<feature type="region of interest" description="Disordered" evidence="1">
    <location>
        <begin position="1"/>
        <end position="150"/>
    </location>
</feature>
<sequence length="150" mass="15062">MSSKPTESKTTDSNTSTVSFESTTTVSSTSPLSSRAPPPQKDYAAALSALQSRYGTGGVLPSPKTGPSKKLPDSPLASASNSPVASLGGSTPNDSQATLANSTTGSEGSEGSGSASSSTSTGDQSRKKSKPKTSILKSLFKGKAKEKEDA</sequence>
<gene>
    <name evidence="2" type="ORF">BDN70DRAFT_880276</name>
</gene>